<name>A0A843VIE5_COLES</name>
<dbReference type="Proteomes" id="UP000652761">
    <property type="component" value="Unassembled WGS sequence"/>
</dbReference>
<sequence>MKMEIGFPHNYTFKNHLKFCVAYQCFFSKKLDVEQLFINVNQKKSDRNSSIEICAFDQERSRQDLACMIILHKYICNCGSQFSLKIFNHNFNLSLTT</sequence>
<evidence type="ECO:0000313" key="1">
    <source>
        <dbReference type="EMBL" id="MQL92133.1"/>
    </source>
</evidence>
<keyword evidence="2" id="KW-1185">Reference proteome</keyword>
<dbReference type="OrthoDB" id="1900170at2759"/>
<evidence type="ECO:0000313" key="2">
    <source>
        <dbReference type="Proteomes" id="UP000652761"/>
    </source>
</evidence>
<comment type="caution">
    <text evidence="1">The sequence shown here is derived from an EMBL/GenBank/DDBJ whole genome shotgun (WGS) entry which is preliminary data.</text>
</comment>
<gene>
    <name evidence="1" type="ORF">Taro_024752</name>
</gene>
<dbReference type="EMBL" id="NMUH01001415">
    <property type="protein sequence ID" value="MQL92133.1"/>
    <property type="molecule type" value="Genomic_DNA"/>
</dbReference>
<reference evidence="1" key="1">
    <citation type="submission" date="2017-07" db="EMBL/GenBank/DDBJ databases">
        <title>Taro Niue Genome Assembly and Annotation.</title>
        <authorList>
            <person name="Atibalentja N."/>
            <person name="Keating K."/>
            <person name="Fields C.J."/>
        </authorList>
    </citation>
    <scope>NUCLEOTIDE SEQUENCE</scope>
    <source>
        <strain evidence="1">Niue_2</strain>
        <tissue evidence="1">Leaf</tissue>
    </source>
</reference>
<accession>A0A843VIE5</accession>
<protein>
    <submittedName>
        <fullName evidence="1">Uncharacterized protein</fullName>
    </submittedName>
</protein>
<dbReference type="AlphaFoldDB" id="A0A843VIE5"/>
<proteinExistence type="predicted"/>
<organism evidence="1 2">
    <name type="scientific">Colocasia esculenta</name>
    <name type="common">Wild taro</name>
    <name type="synonym">Arum esculentum</name>
    <dbReference type="NCBI Taxonomy" id="4460"/>
    <lineage>
        <taxon>Eukaryota</taxon>
        <taxon>Viridiplantae</taxon>
        <taxon>Streptophyta</taxon>
        <taxon>Embryophyta</taxon>
        <taxon>Tracheophyta</taxon>
        <taxon>Spermatophyta</taxon>
        <taxon>Magnoliopsida</taxon>
        <taxon>Liliopsida</taxon>
        <taxon>Araceae</taxon>
        <taxon>Aroideae</taxon>
        <taxon>Colocasieae</taxon>
        <taxon>Colocasia</taxon>
    </lineage>
</organism>